<name>L0K499_9EURY</name>
<proteinExistence type="predicted"/>
<gene>
    <name evidence="2" type="ORF">Natoc_3649</name>
</gene>
<dbReference type="Proteomes" id="UP000010878">
    <property type="component" value="Chromosome"/>
</dbReference>
<reference evidence="2 3" key="1">
    <citation type="submission" date="2012-11" db="EMBL/GenBank/DDBJ databases">
        <title>FINISHED of Natronococcus occultus SP4, DSM 3396.</title>
        <authorList>
            <consortium name="DOE Joint Genome Institute"/>
            <person name="Eisen J."/>
            <person name="Huntemann M."/>
            <person name="Wei C.-L."/>
            <person name="Han J."/>
            <person name="Detter J.C."/>
            <person name="Han C."/>
            <person name="Tapia R."/>
            <person name="Chen A."/>
            <person name="Kyrpides N."/>
            <person name="Mavromatis K."/>
            <person name="Markowitz V."/>
            <person name="Szeto E."/>
            <person name="Ivanova N."/>
            <person name="Mikhailova N."/>
            <person name="Ovchinnikova G."/>
            <person name="Pagani I."/>
            <person name="Pati A."/>
            <person name="Goodwin L."/>
            <person name="Nordberg H.P."/>
            <person name="Cantor M.N."/>
            <person name="Hua S.X."/>
            <person name="Woyke T."/>
            <person name="Eisen J."/>
            <person name="Klenk H.-P."/>
            <person name="Klenk H.-P."/>
        </authorList>
    </citation>
    <scope>NUCLEOTIDE SEQUENCE [LARGE SCALE GENOMIC DNA]</scope>
    <source>
        <strain evidence="2 3">SP4</strain>
    </source>
</reference>
<evidence type="ECO:0000313" key="2">
    <source>
        <dbReference type="EMBL" id="AGB39365.1"/>
    </source>
</evidence>
<keyword evidence="1" id="KW-1133">Transmembrane helix</keyword>
<dbReference type="OrthoDB" id="345989at2157"/>
<sequence>MEGANPDLMEDIDHARTDIPTHLWGAIISAIVSLLIPIVGVVAVYSGYRVSEVMSRRWFGLLFAAVGGAMAAFWLLGLVLWQLGYLGV</sequence>
<dbReference type="AlphaFoldDB" id="L0K499"/>
<keyword evidence="1" id="KW-0472">Membrane</keyword>
<feature type="transmembrane region" description="Helical" evidence="1">
    <location>
        <begin position="23"/>
        <end position="46"/>
    </location>
</feature>
<feature type="transmembrane region" description="Helical" evidence="1">
    <location>
        <begin position="58"/>
        <end position="81"/>
    </location>
</feature>
<keyword evidence="3" id="KW-1185">Reference proteome</keyword>
<protein>
    <submittedName>
        <fullName evidence="2">Uncharacterized protein</fullName>
    </submittedName>
</protein>
<keyword evidence="1" id="KW-0812">Transmembrane</keyword>
<evidence type="ECO:0000313" key="3">
    <source>
        <dbReference type="Proteomes" id="UP000010878"/>
    </source>
</evidence>
<dbReference type="eggNOG" id="arCOG11871">
    <property type="taxonomic scope" value="Archaea"/>
</dbReference>
<dbReference type="RefSeq" id="WP_015322799.1">
    <property type="nucleotide sequence ID" value="NC_019974.1"/>
</dbReference>
<dbReference type="GeneID" id="14402416"/>
<evidence type="ECO:0000256" key="1">
    <source>
        <dbReference type="SAM" id="Phobius"/>
    </source>
</evidence>
<dbReference type="KEGG" id="nou:Natoc_3649"/>
<accession>L0K499</accession>
<organism evidence="2 3">
    <name type="scientific">Natronococcus occultus SP4</name>
    <dbReference type="NCBI Taxonomy" id="694430"/>
    <lineage>
        <taxon>Archaea</taxon>
        <taxon>Methanobacteriati</taxon>
        <taxon>Methanobacteriota</taxon>
        <taxon>Stenosarchaea group</taxon>
        <taxon>Halobacteria</taxon>
        <taxon>Halobacteriales</taxon>
        <taxon>Natrialbaceae</taxon>
        <taxon>Natronococcus</taxon>
    </lineage>
</organism>
<dbReference type="HOGENOM" id="CLU_2461858_0_0_2"/>
<dbReference type="EMBL" id="CP003929">
    <property type="protein sequence ID" value="AGB39365.1"/>
    <property type="molecule type" value="Genomic_DNA"/>
</dbReference>